<dbReference type="STRING" id="1449351.RISW2_19060"/>
<gene>
    <name evidence="2" type="ORF">RISW2_19060</name>
</gene>
<keyword evidence="1" id="KW-0812">Transmembrane</keyword>
<comment type="caution">
    <text evidence="2">The sequence shown here is derived from an EMBL/GenBank/DDBJ whole genome shotgun (WGS) entry which is preliminary data.</text>
</comment>
<dbReference type="InterPro" id="IPR010331">
    <property type="entry name" value="ExoD"/>
</dbReference>
<keyword evidence="3" id="KW-1185">Reference proteome</keyword>
<dbReference type="Proteomes" id="UP000023430">
    <property type="component" value="Unassembled WGS sequence"/>
</dbReference>
<name>X7F421_9RHOB</name>
<dbReference type="RefSeq" id="WP_051492243.1">
    <property type="nucleotide sequence ID" value="NZ_JAME01000053.1"/>
</dbReference>
<evidence type="ECO:0000313" key="3">
    <source>
        <dbReference type="Proteomes" id="UP000023430"/>
    </source>
</evidence>
<organism evidence="2 3">
    <name type="scientific">Roseivivax isoporae LMG 25204</name>
    <dbReference type="NCBI Taxonomy" id="1449351"/>
    <lineage>
        <taxon>Bacteria</taxon>
        <taxon>Pseudomonadati</taxon>
        <taxon>Pseudomonadota</taxon>
        <taxon>Alphaproteobacteria</taxon>
        <taxon>Rhodobacterales</taxon>
        <taxon>Roseobacteraceae</taxon>
        <taxon>Roseivivax</taxon>
    </lineage>
</organism>
<dbReference type="EMBL" id="JAME01000053">
    <property type="protein sequence ID" value="ETX26824.1"/>
    <property type="molecule type" value="Genomic_DNA"/>
</dbReference>
<dbReference type="PANTHER" id="PTHR41795">
    <property type="entry name" value="EXOPOLYSACCHARIDE SYNTHESIS PROTEIN"/>
    <property type="match status" value="1"/>
</dbReference>
<keyword evidence="1" id="KW-0472">Membrane</keyword>
<proteinExistence type="predicted"/>
<dbReference type="PATRIC" id="fig|1449351.3.peg.4288"/>
<evidence type="ECO:0008006" key="4">
    <source>
        <dbReference type="Google" id="ProtNLM"/>
    </source>
</evidence>
<dbReference type="AlphaFoldDB" id="X7F421"/>
<dbReference type="OrthoDB" id="8550083at2"/>
<evidence type="ECO:0000256" key="1">
    <source>
        <dbReference type="SAM" id="Phobius"/>
    </source>
</evidence>
<accession>X7F421</accession>
<keyword evidence="1" id="KW-1133">Transmembrane helix</keyword>
<reference evidence="2 3" key="1">
    <citation type="submission" date="2014-01" db="EMBL/GenBank/DDBJ databases">
        <title>Roseivivax isoporae LMG 25204 Genome Sequencing.</title>
        <authorList>
            <person name="Lai Q."/>
            <person name="Li G."/>
            <person name="Shao Z."/>
        </authorList>
    </citation>
    <scope>NUCLEOTIDE SEQUENCE [LARGE SCALE GENOMIC DNA]</scope>
    <source>
        <strain evidence="2 3">LMG 25204</strain>
    </source>
</reference>
<protein>
    <recommendedName>
        <fullName evidence="4">Exopolysaccharide biosynthesis protein</fullName>
    </recommendedName>
</protein>
<dbReference type="PIRSF" id="PIRSF033239">
    <property type="entry name" value="ExoD"/>
    <property type="match status" value="1"/>
</dbReference>
<feature type="transmembrane region" description="Helical" evidence="1">
    <location>
        <begin position="177"/>
        <end position="209"/>
    </location>
</feature>
<dbReference type="eggNOG" id="COG3932">
    <property type="taxonomic scope" value="Bacteria"/>
</dbReference>
<dbReference type="Pfam" id="PF06055">
    <property type="entry name" value="ExoD"/>
    <property type="match status" value="1"/>
</dbReference>
<dbReference type="PANTHER" id="PTHR41795:SF1">
    <property type="entry name" value="EXOPOLYSACCHARIDE SYNTHESIS PROTEIN"/>
    <property type="match status" value="1"/>
</dbReference>
<sequence length="214" mass="22033">MSVAASHAPAEAVETRFSDVLRSLAAGQDGERISAGELVEGFGRRGHGALLIIFGAPNVLPLPIPGLSLLAGLPLLILTAQIVAGRETPWVPAWLGRRTIALADFRRAADAIAARLERVERLVRPRWPGLTAGPARRLLGLFGVLLAATLFLPLPLGNALPGLALALLGFALMERDAALAGAAIVVGIAGLAVMSAASAAIVGAIFLLVTELLS</sequence>
<evidence type="ECO:0000313" key="2">
    <source>
        <dbReference type="EMBL" id="ETX26824.1"/>
    </source>
</evidence>